<keyword evidence="13" id="KW-1185">Reference proteome</keyword>
<evidence type="ECO:0000313" key="12">
    <source>
        <dbReference type="EMBL" id="BCS95979.1"/>
    </source>
</evidence>
<keyword evidence="7 8" id="KW-0924">Ammonia transport</keyword>
<dbReference type="InterPro" id="IPR002229">
    <property type="entry name" value="RhesusRHD"/>
</dbReference>
<dbReference type="Gene3D" id="1.10.3430.10">
    <property type="entry name" value="Ammonium transporter AmtB like domains"/>
    <property type="match status" value="1"/>
</dbReference>
<dbReference type="PROSITE" id="PS01219">
    <property type="entry name" value="AMMONIUM_TRANSP"/>
    <property type="match status" value="1"/>
</dbReference>
<evidence type="ECO:0000256" key="2">
    <source>
        <dbReference type="ARBA" id="ARBA00005887"/>
    </source>
</evidence>
<keyword evidence="10" id="KW-0732">Signal</keyword>
<evidence type="ECO:0000256" key="4">
    <source>
        <dbReference type="ARBA" id="ARBA00022692"/>
    </source>
</evidence>
<feature type="chain" id="PRO_5047398205" description="Ammonium transporter" evidence="10">
    <location>
        <begin position="21"/>
        <end position="468"/>
    </location>
</feature>
<dbReference type="PRINTS" id="PR00342">
    <property type="entry name" value="RHESUSRHD"/>
</dbReference>
<dbReference type="InterPro" id="IPR018047">
    <property type="entry name" value="Ammonium_transpt_CS"/>
</dbReference>
<feature type="transmembrane region" description="Helical" evidence="8">
    <location>
        <begin position="297"/>
        <end position="316"/>
    </location>
</feature>
<evidence type="ECO:0000256" key="9">
    <source>
        <dbReference type="SAM" id="MobiDB-lite"/>
    </source>
</evidence>
<evidence type="ECO:0000259" key="11">
    <source>
        <dbReference type="Pfam" id="PF00909"/>
    </source>
</evidence>
<sequence>MKKRLMVLIALLATASYAWAGDTAPTPLTNRDAITLVQEHANFLWTLVAACLVFFMQAGFALVEAGFTRAKNVINIMMKNLMDFSMGSLAYWAVGFGLMFGVSKSGFVGTTGFFLSDYTPGGDPWILAFWMFQVVFAATAATIVSGAMAERTKFSGYLMYSVIISALIYPIFGSWAWGSLLNGSGWLEKLGFIDFAGSTVVHSVGGWAALAGALVLGPRLGKYTKDGKVTPILGHNIGLAALGVFILWLGWFGFNPGSTTTADKSIAMIFVNTNLAAATGCVAAMIVSWIKFGKPEVGMTLNGALAGLVGITAGCANVSPTSSIIIGLVAGTVVVYSVLFFDKIRIDDPVGAISVHGVCGAWGTLAAGIFDMGGFSASVVAVQLIGIAACFVWTFGTAWTLFVLIDRTMGLRVSPEEELEGLDICEHGGNAYPNFEVHHYGKGSGDASPSGAGVPMRAALKKEAPAQP</sequence>
<evidence type="ECO:0000256" key="8">
    <source>
        <dbReference type="RuleBase" id="RU362002"/>
    </source>
</evidence>
<dbReference type="EMBL" id="AP024488">
    <property type="protein sequence ID" value="BCS95979.1"/>
    <property type="molecule type" value="Genomic_DNA"/>
</dbReference>
<feature type="signal peptide" evidence="10">
    <location>
        <begin position="1"/>
        <end position="20"/>
    </location>
</feature>
<comment type="similarity">
    <text evidence="2 8">Belongs to the ammonia transporter channel (TC 1.A.11.2) family.</text>
</comment>
<reference evidence="12 13" key="1">
    <citation type="submission" date="2021-02" db="EMBL/GenBank/DDBJ databases">
        <title>Complete genome of Desulfoluna sp. strain ASN36.</title>
        <authorList>
            <person name="Takahashi A."/>
            <person name="Kojima H."/>
            <person name="Fukui M."/>
        </authorList>
    </citation>
    <scope>NUCLEOTIDE SEQUENCE [LARGE SCALE GENOMIC DNA]</scope>
    <source>
        <strain evidence="12 13">ASN36</strain>
    </source>
</reference>
<name>A0ABM7PFN1_9BACT</name>
<feature type="transmembrane region" description="Helical" evidence="8">
    <location>
        <begin position="127"/>
        <end position="145"/>
    </location>
</feature>
<dbReference type="Pfam" id="PF00909">
    <property type="entry name" value="Ammonium_transp"/>
    <property type="match status" value="1"/>
</dbReference>
<dbReference type="PANTHER" id="PTHR11730:SF89">
    <property type="entry name" value="AMMONIUM TRANSPORTER SLL0108-RELATED"/>
    <property type="match status" value="1"/>
</dbReference>
<evidence type="ECO:0000256" key="10">
    <source>
        <dbReference type="SAM" id="SignalP"/>
    </source>
</evidence>
<feature type="transmembrane region" description="Helical" evidence="8">
    <location>
        <begin position="190"/>
        <end position="216"/>
    </location>
</feature>
<keyword evidence="5 8" id="KW-1133">Transmembrane helix</keyword>
<feature type="transmembrane region" description="Helical" evidence="8">
    <location>
        <begin position="353"/>
        <end position="370"/>
    </location>
</feature>
<dbReference type="RefSeq" id="WP_236892338.1">
    <property type="nucleotide sequence ID" value="NZ_AP024488.1"/>
</dbReference>
<dbReference type="InterPro" id="IPR029020">
    <property type="entry name" value="Ammonium/urea_transptr"/>
</dbReference>
<feature type="transmembrane region" description="Helical" evidence="8">
    <location>
        <begin position="382"/>
        <end position="405"/>
    </location>
</feature>
<evidence type="ECO:0000256" key="5">
    <source>
        <dbReference type="ARBA" id="ARBA00022989"/>
    </source>
</evidence>
<evidence type="ECO:0000256" key="7">
    <source>
        <dbReference type="ARBA" id="ARBA00023177"/>
    </source>
</evidence>
<dbReference type="SUPFAM" id="SSF111352">
    <property type="entry name" value="Ammonium transporter"/>
    <property type="match status" value="1"/>
</dbReference>
<organism evidence="12 13">
    <name type="scientific">Desulfoluna limicola</name>
    <dbReference type="NCBI Taxonomy" id="2810562"/>
    <lineage>
        <taxon>Bacteria</taxon>
        <taxon>Pseudomonadati</taxon>
        <taxon>Thermodesulfobacteriota</taxon>
        <taxon>Desulfobacteria</taxon>
        <taxon>Desulfobacterales</taxon>
        <taxon>Desulfolunaceae</taxon>
        <taxon>Desulfoluna</taxon>
    </lineage>
</organism>
<feature type="region of interest" description="Disordered" evidence="9">
    <location>
        <begin position="443"/>
        <end position="468"/>
    </location>
</feature>
<dbReference type="PANTHER" id="PTHR11730">
    <property type="entry name" value="AMMONIUM TRANSPORTER"/>
    <property type="match status" value="1"/>
</dbReference>
<feature type="transmembrane region" description="Helical" evidence="8">
    <location>
        <begin position="322"/>
        <end position="341"/>
    </location>
</feature>
<dbReference type="InterPro" id="IPR024041">
    <property type="entry name" value="NH4_transpt_AmtB-like_dom"/>
</dbReference>
<evidence type="ECO:0000256" key="6">
    <source>
        <dbReference type="ARBA" id="ARBA00023136"/>
    </source>
</evidence>
<dbReference type="Proteomes" id="UP001320148">
    <property type="component" value="Chromosome"/>
</dbReference>
<comment type="subcellular location">
    <subcellularLocation>
        <location evidence="8">Cell membrane</location>
        <topology evidence="8">Multi-pass membrane protein</topology>
    </subcellularLocation>
    <subcellularLocation>
        <location evidence="1">Membrane</location>
        <topology evidence="1">Multi-pass membrane protein</topology>
    </subcellularLocation>
</comment>
<feature type="transmembrane region" description="Helical" evidence="8">
    <location>
        <begin position="237"/>
        <end position="254"/>
    </location>
</feature>
<evidence type="ECO:0000256" key="1">
    <source>
        <dbReference type="ARBA" id="ARBA00004141"/>
    </source>
</evidence>
<feature type="domain" description="Ammonium transporter AmtB-like" evidence="11">
    <location>
        <begin position="44"/>
        <end position="432"/>
    </location>
</feature>
<gene>
    <name evidence="12" type="primary">amt_2</name>
    <name evidence="12" type="ORF">DSLASN_16110</name>
</gene>
<feature type="transmembrane region" description="Helical" evidence="8">
    <location>
        <begin position="266"/>
        <end position="290"/>
    </location>
</feature>
<evidence type="ECO:0000256" key="3">
    <source>
        <dbReference type="ARBA" id="ARBA00022448"/>
    </source>
</evidence>
<dbReference type="InterPro" id="IPR001905">
    <property type="entry name" value="Ammonium_transpt"/>
</dbReference>
<dbReference type="NCBIfam" id="TIGR00836">
    <property type="entry name" value="amt"/>
    <property type="match status" value="1"/>
</dbReference>
<feature type="transmembrane region" description="Helical" evidence="8">
    <location>
        <begin position="44"/>
        <end position="68"/>
    </location>
</feature>
<feature type="transmembrane region" description="Helical" evidence="8">
    <location>
        <begin position="157"/>
        <end position="178"/>
    </location>
</feature>
<proteinExistence type="inferred from homology"/>
<keyword evidence="6 8" id="KW-0472">Membrane</keyword>
<keyword evidence="4 8" id="KW-0812">Transmembrane</keyword>
<evidence type="ECO:0000313" key="13">
    <source>
        <dbReference type="Proteomes" id="UP001320148"/>
    </source>
</evidence>
<accession>A0ABM7PFN1</accession>
<keyword evidence="3 8" id="KW-0813">Transport</keyword>
<feature type="transmembrane region" description="Helical" evidence="8">
    <location>
        <begin position="89"/>
        <end position="115"/>
    </location>
</feature>
<protein>
    <recommendedName>
        <fullName evidence="8">Ammonium transporter</fullName>
    </recommendedName>
</protein>